<evidence type="ECO:0000259" key="2">
    <source>
        <dbReference type="Pfam" id="PF00496"/>
    </source>
</evidence>
<dbReference type="EMBL" id="CASHTH010001466">
    <property type="protein sequence ID" value="CAI8015761.1"/>
    <property type="molecule type" value="Genomic_DNA"/>
</dbReference>
<dbReference type="GO" id="GO:0043190">
    <property type="term" value="C:ATP-binding cassette (ABC) transporter complex"/>
    <property type="evidence" value="ECO:0007669"/>
    <property type="project" value="InterPro"/>
</dbReference>
<dbReference type="Pfam" id="PF00496">
    <property type="entry name" value="SBP_bac_5"/>
    <property type="match status" value="1"/>
</dbReference>
<evidence type="ECO:0000256" key="1">
    <source>
        <dbReference type="ARBA" id="ARBA00022729"/>
    </source>
</evidence>
<dbReference type="InterPro" id="IPR030678">
    <property type="entry name" value="Peptide/Ni-bd"/>
</dbReference>
<organism evidence="3 4">
    <name type="scientific">Geodia barretti</name>
    <name type="common">Barrett's horny sponge</name>
    <dbReference type="NCBI Taxonomy" id="519541"/>
    <lineage>
        <taxon>Eukaryota</taxon>
        <taxon>Metazoa</taxon>
        <taxon>Porifera</taxon>
        <taxon>Demospongiae</taxon>
        <taxon>Heteroscleromorpha</taxon>
        <taxon>Tetractinellida</taxon>
        <taxon>Astrophorina</taxon>
        <taxon>Geodiidae</taxon>
        <taxon>Geodia</taxon>
    </lineage>
</organism>
<reference evidence="3" key="1">
    <citation type="submission" date="2023-03" db="EMBL/GenBank/DDBJ databases">
        <authorList>
            <person name="Steffen K."/>
            <person name="Cardenas P."/>
        </authorList>
    </citation>
    <scope>NUCLEOTIDE SEQUENCE</scope>
</reference>
<dbReference type="GO" id="GO:0015833">
    <property type="term" value="P:peptide transport"/>
    <property type="evidence" value="ECO:0007669"/>
    <property type="project" value="TreeGrafter"/>
</dbReference>
<keyword evidence="4" id="KW-1185">Reference proteome</keyword>
<dbReference type="Gene3D" id="3.40.190.10">
    <property type="entry name" value="Periplasmic binding protein-like II"/>
    <property type="match status" value="1"/>
</dbReference>
<keyword evidence="1" id="KW-0732">Signal</keyword>
<feature type="domain" description="Solute-binding protein family 5" evidence="2">
    <location>
        <begin position="60"/>
        <end position="425"/>
    </location>
</feature>
<dbReference type="PANTHER" id="PTHR30290:SF38">
    <property type="entry name" value="D,D-DIPEPTIDE-BINDING PERIPLASMIC PROTEIN DDPA-RELATED"/>
    <property type="match status" value="1"/>
</dbReference>
<dbReference type="PIRSF" id="PIRSF002741">
    <property type="entry name" value="MppA"/>
    <property type="match status" value="1"/>
</dbReference>
<gene>
    <name evidence="3" type="ORF">GBAR_LOCUS9733</name>
</gene>
<dbReference type="Gene3D" id="3.10.105.10">
    <property type="entry name" value="Dipeptide-binding Protein, Domain 3"/>
    <property type="match status" value="1"/>
</dbReference>
<evidence type="ECO:0000313" key="4">
    <source>
        <dbReference type="Proteomes" id="UP001174909"/>
    </source>
</evidence>
<proteinExistence type="predicted"/>
<dbReference type="SUPFAM" id="SSF53850">
    <property type="entry name" value="Periplasmic binding protein-like II"/>
    <property type="match status" value="1"/>
</dbReference>
<protein>
    <submittedName>
        <fullName evidence="3">Probable peptide ABC transporter periplasmic-binding protein y4tO</fullName>
    </submittedName>
</protein>
<dbReference type="InterPro" id="IPR000914">
    <property type="entry name" value="SBP_5_dom"/>
</dbReference>
<dbReference type="InterPro" id="IPR039424">
    <property type="entry name" value="SBP_5"/>
</dbReference>
<accession>A0AA35WFV0</accession>
<comment type="caution">
    <text evidence="3">The sequence shown here is derived from an EMBL/GenBank/DDBJ whole genome shotgun (WGS) entry which is preliminary data.</text>
</comment>
<dbReference type="PANTHER" id="PTHR30290">
    <property type="entry name" value="PERIPLASMIC BINDING COMPONENT OF ABC TRANSPORTER"/>
    <property type="match status" value="1"/>
</dbReference>
<dbReference type="Proteomes" id="UP001174909">
    <property type="component" value="Unassembled WGS sequence"/>
</dbReference>
<sequence length="509" mass="57427">MMEEAPDTGPKFGGIFRWTPQASVANLDPTRQTSFVTHSIVYQWYDYPFGWNLDRVAQEQMVDTWSVNDEATEYTFSLREGLEFHDGNPVTSEDVTASILRWKTTPGLPGTMWDLAEQPTVEAVDELTFKLNPGKPFGLWIPFWVSLPTYVMPKEVVEPLAISDIMTDYTGSGPFKYVEWIPGNRVVMDKNENYNPRSDEPNGDAGARIAYVDRVINLEVPDAATKLAALQTKQTDFAEGLPNDFYDTIVNSPGIKAVVIPQWARPQLGTNKRNPPLTSPKARLAIQAATDPEKYLSAAYGGPDLWDLGPCLWACGAQWGSDIGAEQYYEVDLEKARALWQEAVEETGFSGKMVLLTNTDYSDFYASALITKEILESLGAEVDFQVSDWATVISRKESANARDTVEEGDWHFYHTWGGPLDPITDSAIGQTWNGGYHNERIIELRDEFLNSTSLEEAKAITEEIQRIYFEEDPATIMYGWFKFVVAMQEDVQGYVPHKRILMQGLWLDR</sequence>
<dbReference type="GO" id="GO:1904680">
    <property type="term" value="F:peptide transmembrane transporter activity"/>
    <property type="evidence" value="ECO:0007669"/>
    <property type="project" value="TreeGrafter"/>
</dbReference>
<dbReference type="AlphaFoldDB" id="A0AA35WFV0"/>
<evidence type="ECO:0000313" key="3">
    <source>
        <dbReference type="EMBL" id="CAI8015761.1"/>
    </source>
</evidence>
<name>A0AA35WFV0_GEOBA</name>